<evidence type="ECO:0000313" key="1">
    <source>
        <dbReference type="EMBL" id="CCO09571.2"/>
    </source>
</evidence>
<protein>
    <submittedName>
        <fullName evidence="1">Uncharacterized protein</fullName>
    </submittedName>
</protein>
<gene>
    <name evidence="1" type="ORF">BN424_88</name>
</gene>
<dbReference type="AlphaFoldDB" id="K8EM68"/>
<dbReference type="EMBL" id="HE999757">
    <property type="protein sequence ID" value="CCO09571.2"/>
    <property type="molecule type" value="Genomic_DNA"/>
</dbReference>
<organism evidence="1 2">
    <name type="scientific">Carnobacterium maltaromaticum LMA28</name>
    <dbReference type="NCBI Taxonomy" id="1234679"/>
    <lineage>
        <taxon>Bacteria</taxon>
        <taxon>Bacillati</taxon>
        <taxon>Bacillota</taxon>
        <taxon>Bacilli</taxon>
        <taxon>Lactobacillales</taxon>
        <taxon>Carnobacteriaceae</taxon>
        <taxon>Carnobacterium</taxon>
    </lineage>
</organism>
<dbReference type="Proteomes" id="UP000000212">
    <property type="component" value="Chromosome"/>
</dbReference>
<dbReference type="RefSeq" id="WP_015075148.1">
    <property type="nucleotide sequence ID" value="NC_019425.2"/>
</dbReference>
<dbReference type="OrthoDB" id="10006779at2"/>
<dbReference type="STRING" id="1234679.BN424_88"/>
<keyword evidence="2" id="KW-1185">Reference proteome</keyword>
<proteinExistence type="predicted"/>
<reference evidence="2" key="1">
    <citation type="journal article" date="2013" name="Genome Announc.">
        <title>Complete Chromosome Sequence of Carnobacterium maltaromaticum LMA 28.</title>
        <authorList>
            <person name="Cailliez-Grimal C."/>
            <person name="Chaillou S."/>
            <person name="Anba-Mondoloni J."/>
            <person name="Loux V."/>
            <person name="Afzal M.I."/>
            <person name="Rahman A."/>
            <person name="Kergourlay G."/>
            <person name="Champomier-Verges M.C."/>
            <person name="Zagorec M."/>
            <person name="Dalgaard P."/>
            <person name="Leisner J.J."/>
            <person name="Prevost H."/>
            <person name="Revol-Junelles A.M."/>
            <person name="Borges F."/>
        </authorList>
    </citation>
    <scope>NUCLEOTIDE SEQUENCE</scope>
    <source>
        <strain evidence="2">LMA28</strain>
    </source>
</reference>
<sequence length="135" mass="14816">MIINQAQTQRANAILGKVLSIFPDGRGHLIIEFQEIDAGTGFETGANFMLSVNLYGLTDKKIGNYSVGGAFGAVLTAFGDSNGNLDIMNLVGNVCLAFVHFTYSPKNNKTYENLMDIFPIVHLQFPWLDINNEGR</sequence>
<name>K8EM68_CARML</name>
<accession>K8EM68</accession>
<dbReference type="HOGENOM" id="CLU_1881983_0_0_9"/>
<dbReference type="KEGG" id="cml:BN424_88"/>
<evidence type="ECO:0000313" key="2">
    <source>
        <dbReference type="Proteomes" id="UP000000212"/>
    </source>
</evidence>